<dbReference type="InterPro" id="IPR015943">
    <property type="entry name" value="WD40/YVTN_repeat-like_dom_sf"/>
</dbReference>
<proteinExistence type="predicted"/>
<dbReference type="SUPFAM" id="SSF50998">
    <property type="entry name" value="Quinoprotein alcohol dehydrogenase-like"/>
    <property type="match status" value="2"/>
</dbReference>
<dbReference type="EMBL" id="NIDE01000008">
    <property type="protein sequence ID" value="OWK40486.1"/>
    <property type="molecule type" value="Genomic_DNA"/>
</dbReference>
<dbReference type="InterPro" id="IPR002372">
    <property type="entry name" value="PQQ_rpt_dom"/>
</dbReference>
<evidence type="ECO:0000256" key="1">
    <source>
        <dbReference type="SAM" id="MobiDB-lite"/>
    </source>
</evidence>
<accession>A0A225DSA7</accession>
<evidence type="ECO:0000256" key="2">
    <source>
        <dbReference type="SAM" id="SignalP"/>
    </source>
</evidence>
<feature type="chain" id="PRO_5013053274" description="Pyrrolo-quinoline quinone repeat domain-containing protein" evidence="2">
    <location>
        <begin position="37"/>
        <end position="597"/>
    </location>
</feature>
<evidence type="ECO:0000313" key="5">
    <source>
        <dbReference type="Proteomes" id="UP000214646"/>
    </source>
</evidence>
<dbReference type="Gene3D" id="2.130.10.10">
    <property type="entry name" value="YVTN repeat-like/Quinoprotein amine dehydrogenase"/>
    <property type="match status" value="2"/>
</dbReference>
<feature type="domain" description="Pyrrolo-quinoline quinone repeat" evidence="3">
    <location>
        <begin position="151"/>
        <end position="384"/>
    </location>
</feature>
<keyword evidence="5" id="KW-1185">Reference proteome</keyword>
<feature type="domain" description="Pyrrolo-quinoline quinone repeat" evidence="3">
    <location>
        <begin position="462"/>
        <end position="521"/>
    </location>
</feature>
<dbReference type="Proteomes" id="UP000214646">
    <property type="component" value="Unassembled WGS sequence"/>
</dbReference>
<protein>
    <recommendedName>
        <fullName evidence="3">Pyrrolo-quinoline quinone repeat domain-containing protein</fullName>
    </recommendedName>
</protein>
<organism evidence="4 5">
    <name type="scientific">Fimbriiglobus ruber</name>
    <dbReference type="NCBI Taxonomy" id="1908690"/>
    <lineage>
        <taxon>Bacteria</taxon>
        <taxon>Pseudomonadati</taxon>
        <taxon>Planctomycetota</taxon>
        <taxon>Planctomycetia</taxon>
        <taxon>Gemmatales</taxon>
        <taxon>Gemmataceae</taxon>
        <taxon>Fimbriiglobus</taxon>
    </lineage>
</organism>
<reference evidence="5" key="1">
    <citation type="submission" date="2017-06" db="EMBL/GenBank/DDBJ databases">
        <title>Genome analysis of Fimbriiglobus ruber SP5, the first member of the order Planctomycetales with confirmed chitinolytic capability.</title>
        <authorList>
            <person name="Ravin N.V."/>
            <person name="Rakitin A.L."/>
            <person name="Ivanova A.A."/>
            <person name="Beletsky A.V."/>
            <person name="Kulichevskaya I.S."/>
            <person name="Mardanov A.V."/>
            <person name="Dedysh S.N."/>
        </authorList>
    </citation>
    <scope>NUCLEOTIDE SEQUENCE [LARGE SCALE GENOMIC DNA]</scope>
    <source>
        <strain evidence="5">SP5</strain>
    </source>
</reference>
<dbReference type="SMART" id="SM00564">
    <property type="entry name" value="PQQ"/>
    <property type="match status" value="4"/>
</dbReference>
<name>A0A225DSA7_9BACT</name>
<feature type="region of interest" description="Disordered" evidence="1">
    <location>
        <begin position="40"/>
        <end position="62"/>
    </location>
</feature>
<comment type="caution">
    <text evidence="4">The sequence shown here is derived from an EMBL/GenBank/DDBJ whole genome shotgun (WGS) entry which is preliminary data.</text>
</comment>
<dbReference type="PANTHER" id="PTHR34512">
    <property type="entry name" value="CELL SURFACE PROTEIN"/>
    <property type="match status" value="1"/>
</dbReference>
<dbReference type="Gene3D" id="2.40.10.480">
    <property type="match status" value="1"/>
</dbReference>
<dbReference type="AlphaFoldDB" id="A0A225DSA7"/>
<evidence type="ECO:0000259" key="3">
    <source>
        <dbReference type="Pfam" id="PF13360"/>
    </source>
</evidence>
<feature type="signal peptide" evidence="2">
    <location>
        <begin position="1"/>
        <end position="36"/>
    </location>
</feature>
<keyword evidence="2" id="KW-0732">Signal</keyword>
<sequence length="597" mass="64985">MKTHIRPRRLLYGGAILTLVAAAAVVAVVANRPAAADEPVVKVKTQSGDAPAPAAKDGEPGDHTMFGGTPDRNMVNFRDKFPASKIPSIEDGKFKDEGDVVIKWRADLGSRAYGGPIVAGGKVFVGTNNEYPRNKRDVKKNADGDEEPVDMGILMAFNAGTGSFLWQGVFDKLPSGQVNDWPKEGICATPLTEGDRVYFVTNRCTLVCADVNGRAGGKQGIEKKYKGPTDAAIIWELDMIKDLGVFPHNMTASSPMVVGDIIFLTTANGVDEGHINIPAPQAPSFIAVNKNTGKVVWKRNDPGKKIMHGQWSNPVYAEIGGVRQVIFPGGDGWLHAFKPETGEPIWQFDANPKNAVYELGGSGTKSDFIGTPVVHDGKVYIGVGQDPEHFTGIGHFWCINPAGKTGDISPELVDKVEKGEDGKDKVTGKPNPASGMVWHYGGSDDRKFVPREFHFGRTMSTATIVDGILYISELAGYVHCLDAKTGKKFWQYDLKSSVWGSTYYVDGKIFIAAENGDVFVFKHDKNPQVIDELDNPDAKDRKDFDVKRKAKRAQIEKLYLLSKAEFDAPVRSTPVVANGVLYVMTEKNLYAIAPKGK</sequence>
<dbReference type="Pfam" id="PF13360">
    <property type="entry name" value="PQQ_2"/>
    <property type="match status" value="2"/>
</dbReference>
<dbReference type="OrthoDB" id="222965at2"/>
<dbReference type="InterPro" id="IPR011047">
    <property type="entry name" value="Quinoprotein_ADH-like_sf"/>
</dbReference>
<evidence type="ECO:0000313" key="4">
    <source>
        <dbReference type="EMBL" id="OWK40486.1"/>
    </source>
</evidence>
<dbReference type="PANTHER" id="PTHR34512:SF30">
    <property type="entry name" value="OUTER MEMBRANE PROTEIN ASSEMBLY FACTOR BAMB"/>
    <property type="match status" value="1"/>
</dbReference>
<dbReference type="InterPro" id="IPR018391">
    <property type="entry name" value="PQQ_b-propeller_rpt"/>
</dbReference>
<gene>
    <name evidence="4" type="ORF">FRUB_05405</name>
</gene>
<dbReference type="RefSeq" id="WP_088256393.1">
    <property type="nucleotide sequence ID" value="NZ_NIDE01000008.1"/>
</dbReference>